<evidence type="ECO:0000313" key="3">
    <source>
        <dbReference type="Proteomes" id="UP000765509"/>
    </source>
</evidence>
<evidence type="ECO:0000256" key="1">
    <source>
        <dbReference type="SAM" id="MobiDB-lite"/>
    </source>
</evidence>
<comment type="caution">
    <text evidence="2">The sequence shown here is derived from an EMBL/GenBank/DDBJ whole genome shotgun (WGS) entry which is preliminary data.</text>
</comment>
<organism evidence="2 3">
    <name type="scientific">Austropuccinia psidii MF-1</name>
    <dbReference type="NCBI Taxonomy" id="1389203"/>
    <lineage>
        <taxon>Eukaryota</taxon>
        <taxon>Fungi</taxon>
        <taxon>Dikarya</taxon>
        <taxon>Basidiomycota</taxon>
        <taxon>Pucciniomycotina</taxon>
        <taxon>Pucciniomycetes</taxon>
        <taxon>Pucciniales</taxon>
        <taxon>Sphaerophragmiaceae</taxon>
        <taxon>Austropuccinia</taxon>
    </lineage>
</organism>
<reference evidence="2" key="1">
    <citation type="submission" date="2021-03" db="EMBL/GenBank/DDBJ databases">
        <title>Draft genome sequence of rust myrtle Austropuccinia psidii MF-1, a brazilian biotype.</title>
        <authorList>
            <person name="Quecine M.C."/>
            <person name="Pachon D.M.R."/>
            <person name="Bonatelli M.L."/>
            <person name="Correr F.H."/>
            <person name="Franceschini L.M."/>
            <person name="Leite T.F."/>
            <person name="Margarido G.R.A."/>
            <person name="Almeida C.A."/>
            <person name="Ferrarezi J.A."/>
            <person name="Labate C.A."/>
        </authorList>
    </citation>
    <scope>NUCLEOTIDE SEQUENCE</scope>
    <source>
        <strain evidence="2">MF-1</strain>
    </source>
</reference>
<protein>
    <submittedName>
        <fullName evidence="2">Uncharacterized protein</fullName>
    </submittedName>
</protein>
<dbReference type="EMBL" id="AVOT02098608">
    <property type="protein sequence ID" value="MBW0576536.1"/>
    <property type="molecule type" value="Genomic_DNA"/>
</dbReference>
<feature type="compositionally biased region" description="Basic and acidic residues" evidence="1">
    <location>
        <begin position="45"/>
        <end position="60"/>
    </location>
</feature>
<gene>
    <name evidence="2" type="ORF">O181_116251</name>
</gene>
<dbReference type="AlphaFoldDB" id="A0A9Q3KAE3"/>
<proteinExistence type="predicted"/>
<dbReference type="Proteomes" id="UP000765509">
    <property type="component" value="Unassembled WGS sequence"/>
</dbReference>
<feature type="compositionally biased region" description="Polar residues" evidence="1">
    <location>
        <begin position="62"/>
        <end position="83"/>
    </location>
</feature>
<keyword evidence="3" id="KW-1185">Reference proteome</keyword>
<evidence type="ECO:0000313" key="2">
    <source>
        <dbReference type="EMBL" id="MBW0576536.1"/>
    </source>
</evidence>
<feature type="region of interest" description="Disordered" evidence="1">
    <location>
        <begin position="45"/>
        <end position="98"/>
    </location>
</feature>
<name>A0A9Q3KAE3_9BASI</name>
<sequence length="175" mass="19897">MTTTIKGGLEHYDVDRIATPQLVFPNRLLYMPYLNIETRAYWHGEDPKEKGQTDDHDRTGPLRTQPNYNPWSERSISSVSTLASPPKNPTFDLKTSNNALHLPKPTTIGQSMIWMDKSHLSSGKRSIGSMFGGHLKRSGNWKTLRSTIDPVARRSWYGVLSVQQCKHPWSFSTVE</sequence>
<accession>A0A9Q3KAE3</accession>